<reference evidence="3 4" key="1">
    <citation type="submission" date="2019-07" db="EMBL/GenBank/DDBJ databases">
        <title>Paenibacillus thiaminolyticus NRRL B-4156.</title>
        <authorList>
            <person name="Hehnly C."/>
            <person name="Zhang L."/>
        </authorList>
    </citation>
    <scope>NUCLEOTIDE SEQUENCE [LARGE SCALE GENOMIC DNA]</scope>
    <source>
        <strain evidence="3 4">NRRL B-4156</strain>
    </source>
</reference>
<evidence type="ECO:0000313" key="2">
    <source>
        <dbReference type="EMBL" id="MCY9609086.1"/>
    </source>
</evidence>
<evidence type="ECO:0000313" key="4">
    <source>
        <dbReference type="Proteomes" id="UP000315377"/>
    </source>
</evidence>
<dbReference type="GeneID" id="76997596"/>
<dbReference type="RefSeq" id="WP_087442713.1">
    <property type="nucleotide sequence ID" value="NZ_CABMNB010000026.1"/>
</dbReference>
<evidence type="ECO:0000256" key="1">
    <source>
        <dbReference type="SAM" id="Phobius"/>
    </source>
</evidence>
<keyword evidence="5" id="KW-1185">Reference proteome</keyword>
<dbReference type="AlphaFoldDB" id="A0AAP9J3G8"/>
<keyword evidence="1" id="KW-1133">Transmembrane helix</keyword>
<protein>
    <submittedName>
        <fullName evidence="3">Uncharacterized protein</fullName>
    </submittedName>
</protein>
<sequence length="63" mass="7263">MDKVAEAGESGYPQEAALHRMWEREGIGEAGVAALLFNIPVVQGYWAIHRKFRFCRNESWRRA</sequence>
<evidence type="ECO:0000313" key="3">
    <source>
        <dbReference type="EMBL" id="QDM44933.1"/>
    </source>
</evidence>
<accession>A0AAP9J3G8</accession>
<keyword evidence="1" id="KW-0812">Transmembrane</keyword>
<proteinExistence type="predicted"/>
<name>A0AAP9J3G8_PANTH</name>
<keyword evidence="1" id="KW-0472">Membrane</keyword>
<feature type="transmembrane region" description="Helical" evidence="1">
    <location>
        <begin position="30"/>
        <end position="48"/>
    </location>
</feature>
<gene>
    <name evidence="3" type="ORF">FLT43_16670</name>
    <name evidence="2" type="ORF">M5W83_18235</name>
</gene>
<dbReference type="Proteomes" id="UP001209276">
    <property type="component" value="Unassembled WGS sequence"/>
</dbReference>
<reference evidence="2 5" key="2">
    <citation type="submission" date="2022-05" db="EMBL/GenBank/DDBJ databases">
        <title>Genome Sequencing of Bee-Associated Microbes.</title>
        <authorList>
            <person name="Dunlap C."/>
        </authorList>
    </citation>
    <scope>NUCLEOTIDE SEQUENCE [LARGE SCALE GENOMIC DNA]</scope>
    <source>
        <strain evidence="2 5">NRRL B-14613</strain>
    </source>
</reference>
<evidence type="ECO:0000313" key="5">
    <source>
        <dbReference type="Proteomes" id="UP001209276"/>
    </source>
</evidence>
<dbReference type="EMBL" id="JAMDMM010000034">
    <property type="protein sequence ID" value="MCY9609086.1"/>
    <property type="molecule type" value="Genomic_DNA"/>
</dbReference>
<dbReference type="EMBL" id="CP041405">
    <property type="protein sequence ID" value="QDM44933.1"/>
    <property type="molecule type" value="Genomic_DNA"/>
</dbReference>
<dbReference type="Proteomes" id="UP000315377">
    <property type="component" value="Chromosome"/>
</dbReference>
<organism evidence="3 4">
    <name type="scientific">Paenibacillus thiaminolyticus</name>
    <name type="common">Bacillus thiaminolyticus</name>
    <dbReference type="NCBI Taxonomy" id="49283"/>
    <lineage>
        <taxon>Bacteria</taxon>
        <taxon>Bacillati</taxon>
        <taxon>Bacillota</taxon>
        <taxon>Bacilli</taxon>
        <taxon>Bacillales</taxon>
        <taxon>Paenibacillaceae</taxon>
        <taxon>Paenibacillus</taxon>
    </lineage>
</organism>